<dbReference type="OrthoDB" id="1097733at2759"/>
<evidence type="ECO:0000313" key="9">
    <source>
        <dbReference type="Proteomes" id="UP000664521"/>
    </source>
</evidence>
<dbReference type="PRINTS" id="PR00616">
    <property type="entry name" value="CCAATSUBUNTB"/>
</dbReference>
<comment type="subcellular location">
    <subcellularLocation>
        <location evidence="1 6">Nucleus</location>
    </subcellularLocation>
</comment>
<feature type="region of interest" description="Disordered" evidence="7">
    <location>
        <begin position="253"/>
        <end position="370"/>
    </location>
</feature>
<comment type="similarity">
    <text evidence="6">Belongs to the NFYA/HAP2 subunit family.</text>
</comment>
<sequence length="370" mass="39943">MDYAQYQPPSHGQHPHAPHIQGGYHSAQQNSGPGPSITASPNPPSQLHQQHPTQASPILPSQGHTYQQQNPSQPTHSVHQSLNYPQPYGVNPGMHPPYGMSPNQAAAMATAAASGQGYGYPLPQTSLTEGMRDSPRMGIVKNERPPRSPPQVPNRMPPLPSQVQVHQGHGMSQNHIGHNVSSPHTQNAQTVMMNHAPPRNSVPPPMAPPQQPQHQPSPEVAQSGAEEAPLYVNAKQFHRILKRRVARQKLEEALRLTSKGRKPYLHESRHKHAMRRPRGPGGRFLTADEVAAIESGKGGELGEDLGESKSPDTPAKGSLSGSRSSGTKRKAGALGRNESPAAKKVKNETPRRSSSGEGSEDAEDEEEDDE</sequence>
<accession>A0A8H3EL06</accession>
<dbReference type="Pfam" id="PF02045">
    <property type="entry name" value="CBFB_NFYA"/>
    <property type="match status" value="1"/>
</dbReference>
<evidence type="ECO:0000256" key="5">
    <source>
        <dbReference type="ARBA" id="ARBA00023242"/>
    </source>
</evidence>
<feature type="compositionally biased region" description="Pro residues" evidence="7">
    <location>
        <begin position="147"/>
        <end position="160"/>
    </location>
</feature>
<dbReference type="InterPro" id="IPR001289">
    <property type="entry name" value="NFYA"/>
</dbReference>
<keyword evidence="3 6" id="KW-0238">DNA-binding</keyword>
<dbReference type="GO" id="GO:0003700">
    <property type="term" value="F:DNA-binding transcription factor activity"/>
    <property type="evidence" value="ECO:0007669"/>
    <property type="project" value="UniProtKB-UniRule"/>
</dbReference>
<protein>
    <recommendedName>
        <fullName evidence="6">Transcriptional activator HAP2</fullName>
    </recommendedName>
</protein>
<evidence type="ECO:0000313" key="8">
    <source>
        <dbReference type="EMBL" id="CAF9908464.1"/>
    </source>
</evidence>
<evidence type="ECO:0000256" key="3">
    <source>
        <dbReference type="ARBA" id="ARBA00023125"/>
    </source>
</evidence>
<dbReference type="Gene3D" id="6.10.250.2430">
    <property type="match status" value="1"/>
</dbReference>
<dbReference type="EMBL" id="CAJPDS010000006">
    <property type="protein sequence ID" value="CAF9908464.1"/>
    <property type="molecule type" value="Genomic_DNA"/>
</dbReference>
<comment type="subunit">
    <text evidence="6">Heterotrimer.</text>
</comment>
<evidence type="ECO:0000256" key="6">
    <source>
        <dbReference type="RuleBase" id="RU367155"/>
    </source>
</evidence>
<dbReference type="PANTHER" id="PTHR12632">
    <property type="entry name" value="TRANSCRIPTION FACTOR NF-Y ALPHA-RELATED"/>
    <property type="match status" value="1"/>
</dbReference>
<gene>
    <name evidence="8" type="primary">HAP2</name>
    <name evidence="8" type="ORF">HETSPECPRED_008086</name>
</gene>
<feature type="compositionally biased region" description="Pro residues" evidence="7">
    <location>
        <begin position="200"/>
        <end position="211"/>
    </location>
</feature>
<keyword evidence="4 6" id="KW-0804">Transcription</keyword>
<feature type="compositionally biased region" description="Polar residues" evidence="7">
    <location>
        <begin position="26"/>
        <end position="56"/>
    </location>
</feature>
<evidence type="ECO:0000256" key="1">
    <source>
        <dbReference type="ARBA" id="ARBA00004123"/>
    </source>
</evidence>
<dbReference type="AlphaFoldDB" id="A0A8H3EL06"/>
<organism evidence="8 9">
    <name type="scientific">Heterodermia speciosa</name>
    <dbReference type="NCBI Taxonomy" id="116794"/>
    <lineage>
        <taxon>Eukaryota</taxon>
        <taxon>Fungi</taxon>
        <taxon>Dikarya</taxon>
        <taxon>Ascomycota</taxon>
        <taxon>Pezizomycotina</taxon>
        <taxon>Lecanoromycetes</taxon>
        <taxon>OSLEUM clade</taxon>
        <taxon>Lecanoromycetidae</taxon>
        <taxon>Caliciales</taxon>
        <taxon>Physciaceae</taxon>
        <taxon>Heterodermia</taxon>
    </lineage>
</organism>
<comment type="caution">
    <text evidence="8">The sequence shown here is derived from an EMBL/GenBank/DDBJ whole genome shotgun (WGS) entry which is preliminary data.</text>
</comment>
<evidence type="ECO:0000256" key="4">
    <source>
        <dbReference type="ARBA" id="ARBA00023163"/>
    </source>
</evidence>
<feature type="region of interest" description="Disordered" evidence="7">
    <location>
        <begin position="1"/>
        <end position="97"/>
    </location>
</feature>
<feature type="compositionally biased region" description="Acidic residues" evidence="7">
    <location>
        <begin position="358"/>
        <end position="370"/>
    </location>
</feature>
<dbReference type="GO" id="GO:0003677">
    <property type="term" value="F:DNA binding"/>
    <property type="evidence" value="ECO:0007669"/>
    <property type="project" value="UniProtKB-KW"/>
</dbReference>
<keyword evidence="5 6" id="KW-0539">Nucleus</keyword>
<reference evidence="8" key="1">
    <citation type="submission" date="2021-03" db="EMBL/GenBank/DDBJ databases">
        <authorList>
            <person name="Tagirdzhanova G."/>
        </authorList>
    </citation>
    <scope>NUCLEOTIDE SEQUENCE</scope>
</reference>
<dbReference type="SMART" id="SM00521">
    <property type="entry name" value="CBF"/>
    <property type="match status" value="1"/>
</dbReference>
<feature type="compositionally biased region" description="Polar residues" evidence="7">
    <location>
        <begin position="62"/>
        <end position="84"/>
    </location>
</feature>
<keyword evidence="2 6" id="KW-0805">Transcription regulation</keyword>
<feature type="compositionally biased region" description="Basic residues" evidence="7">
    <location>
        <begin position="258"/>
        <end position="278"/>
    </location>
</feature>
<keyword evidence="9" id="KW-1185">Reference proteome</keyword>
<comment type="function">
    <text evidence="6">Component of the sequence-specific heterotrimeric transcription factor (NF-Y) which specifically recognizes a 5'-CCAAT-3' box motif found in the promoters of its target genes.</text>
</comment>
<dbReference type="Proteomes" id="UP000664521">
    <property type="component" value="Unassembled WGS sequence"/>
</dbReference>
<feature type="region of interest" description="Disordered" evidence="7">
    <location>
        <begin position="194"/>
        <end position="227"/>
    </location>
</feature>
<evidence type="ECO:0000256" key="7">
    <source>
        <dbReference type="SAM" id="MobiDB-lite"/>
    </source>
</evidence>
<dbReference type="GO" id="GO:0005634">
    <property type="term" value="C:nucleus"/>
    <property type="evidence" value="ECO:0007669"/>
    <property type="project" value="UniProtKB-SubCell"/>
</dbReference>
<dbReference type="PROSITE" id="PS51152">
    <property type="entry name" value="NFYA_HAP2_2"/>
    <property type="match status" value="1"/>
</dbReference>
<evidence type="ECO:0000256" key="2">
    <source>
        <dbReference type="ARBA" id="ARBA00023015"/>
    </source>
</evidence>
<name>A0A8H3EL06_9LECA</name>
<proteinExistence type="inferred from homology"/>
<feature type="region of interest" description="Disordered" evidence="7">
    <location>
        <begin position="140"/>
        <end position="165"/>
    </location>
</feature>